<name>A0A7X0LWH0_9BACI</name>
<protein>
    <submittedName>
        <fullName evidence="1">Uncharacterized protein</fullName>
    </submittedName>
</protein>
<reference evidence="1 2" key="1">
    <citation type="submission" date="2020-08" db="EMBL/GenBank/DDBJ databases">
        <title>Genomic Encyclopedia of Type Strains, Phase IV (KMG-IV): sequencing the most valuable type-strain genomes for metagenomic binning, comparative biology and taxonomic classification.</title>
        <authorList>
            <person name="Goeker M."/>
        </authorList>
    </citation>
    <scope>NUCLEOTIDE SEQUENCE [LARGE SCALE GENOMIC DNA]</scope>
    <source>
        <strain evidence="1 2">DSM 5391</strain>
    </source>
</reference>
<dbReference type="RefSeq" id="WP_184527835.1">
    <property type="nucleotide sequence ID" value="NZ_JACHGK010000012.1"/>
</dbReference>
<dbReference type="EMBL" id="JACHGK010000012">
    <property type="protein sequence ID" value="MBB6446650.1"/>
    <property type="molecule type" value="Genomic_DNA"/>
</dbReference>
<sequence length="49" mass="5915">MYYIMYGKEDIICENFDLVMDKIVEGWKLYGYSDSKQLAESLLHECEHY</sequence>
<organism evidence="1 2">
    <name type="scientific">Bacillus benzoevorans</name>
    <dbReference type="NCBI Taxonomy" id="1456"/>
    <lineage>
        <taxon>Bacteria</taxon>
        <taxon>Bacillati</taxon>
        <taxon>Bacillota</taxon>
        <taxon>Bacilli</taxon>
        <taxon>Bacillales</taxon>
        <taxon>Bacillaceae</taxon>
        <taxon>Bacillus</taxon>
    </lineage>
</organism>
<evidence type="ECO:0000313" key="2">
    <source>
        <dbReference type="Proteomes" id="UP000531594"/>
    </source>
</evidence>
<dbReference type="Proteomes" id="UP000531594">
    <property type="component" value="Unassembled WGS sequence"/>
</dbReference>
<gene>
    <name evidence="1" type="ORF">HNR53_003310</name>
</gene>
<accession>A0A7X0LWH0</accession>
<comment type="caution">
    <text evidence="1">The sequence shown here is derived from an EMBL/GenBank/DDBJ whole genome shotgun (WGS) entry which is preliminary data.</text>
</comment>
<evidence type="ECO:0000313" key="1">
    <source>
        <dbReference type="EMBL" id="MBB6446650.1"/>
    </source>
</evidence>
<keyword evidence="2" id="KW-1185">Reference proteome</keyword>
<dbReference type="AlphaFoldDB" id="A0A7X0LWH0"/>
<proteinExistence type="predicted"/>